<keyword evidence="1" id="KW-0732">Signal</keyword>
<dbReference type="AlphaFoldDB" id="A0A2M4CB35"/>
<feature type="chain" id="PRO_5014772873" evidence="1">
    <location>
        <begin position="20"/>
        <end position="82"/>
    </location>
</feature>
<evidence type="ECO:0000256" key="1">
    <source>
        <dbReference type="SAM" id="SignalP"/>
    </source>
</evidence>
<dbReference type="EMBL" id="GGFJ01013421">
    <property type="protein sequence ID" value="MBW62562.1"/>
    <property type="molecule type" value="Transcribed_RNA"/>
</dbReference>
<organism evidence="2">
    <name type="scientific">Anopheles marajoara</name>
    <dbReference type="NCBI Taxonomy" id="58244"/>
    <lineage>
        <taxon>Eukaryota</taxon>
        <taxon>Metazoa</taxon>
        <taxon>Ecdysozoa</taxon>
        <taxon>Arthropoda</taxon>
        <taxon>Hexapoda</taxon>
        <taxon>Insecta</taxon>
        <taxon>Pterygota</taxon>
        <taxon>Neoptera</taxon>
        <taxon>Endopterygota</taxon>
        <taxon>Diptera</taxon>
        <taxon>Nematocera</taxon>
        <taxon>Culicoidea</taxon>
        <taxon>Culicidae</taxon>
        <taxon>Anophelinae</taxon>
        <taxon>Anopheles</taxon>
    </lineage>
</organism>
<feature type="signal peptide" evidence="1">
    <location>
        <begin position="1"/>
        <end position="19"/>
    </location>
</feature>
<protein>
    <submittedName>
        <fullName evidence="2">Putative secreted protein</fullName>
    </submittedName>
</protein>
<name>A0A2M4CB35_9DIPT</name>
<proteinExistence type="predicted"/>
<evidence type="ECO:0000313" key="2">
    <source>
        <dbReference type="EMBL" id="MBW62562.1"/>
    </source>
</evidence>
<reference evidence="2" key="1">
    <citation type="submission" date="2018-01" db="EMBL/GenBank/DDBJ databases">
        <title>An insight into the sialome of Amazonian anophelines.</title>
        <authorList>
            <person name="Ribeiro J.M."/>
            <person name="Scarpassa V."/>
            <person name="Calvo E."/>
        </authorList>
    </citation>
    <scope>NUCLEOTIDE SEQUENCE</scope>
    <source>
        <tissue evidence="2">Salivary glands</tissue>
    </source>
</reference>
<accession>A0A2M4CB35</accession>
<sequence length="82" mass="9299">MEGNIYIIVPLSLWLLINSHPTANPTAKTSGTATNNCFLGLILTKRSKAYFRLFNKRPKKPFAGRCRIACIPQKKIGRRRLL</sequence>